<evidence type="ECO:0000313" key="2">
    <source>
        <dbReference type="EMBL" id="MBW8683490.1"/>
    </source>
</evidence>
<keyword evidence="1" id="KW-0732">Signal</keyword>
<organism evidence="2 3">
    <name type="scientific">Chitinophaga rhizophila</name>
    <dbReference type="NCBI Taxonomy" id="2866212"/>
    <lineage>
        <taxon>Bacteria</taxon>
        <taxon>Pseudomonadati</taxon>
        <taxon>Bacteroidota</taxon>
        <taxon>Chitinophagia</taxon>
        <taxon>Chitinophagales</taxon>
        <taxon>Chitinophagaceae</taxon>
        <taxon>Chitinophaga</taxon>
    </lineage>
</organism>
<comment type="caution">
    <text evidence="2">The sequence shown here is derived from an EMBL/GenBank/DDBJ whole genome shotgun (WGS) entry which is preliminary data.</text>
</comment>
<reference evidence="2 3" key="1">
    <citation type="submission" date="2021-08" db="EMBL/GenBank/DDBJ databases">
        <title>The genome sequence of Chitinophaga sp. B61.</title>
        <authorList>
            <person name="Zhang X."/>
        </authorList>
    </citation>
    <scope>NUCLEOTIDE SEQUENCE [LARGE SCALE GENOMIC DNA]</scope>
    <source>
        <strain evidence="2 3">B61</strain>
    </source>
</reference>
<name>A0ABS7G863_9BACT</name>
<dbReference type="Proteomes" id="UP000812961">
    <property type="component" value="Unassembled WGS sequence"/>
</dbReference>
<sequence>MKRTKIIAMASALVLGIGGAFATRPTVTYFAVEDAPGSNSYHWETTNPESRGYACVAGPARCSANWTSTPISNQLPAGQPSQNLIYRMQ</sequence>
<proteinExistence type="predicted"/>
<evidence type="ECO:0000256" key="1">
    <source>
        <dbReference type="SAM" id="SignalP"/>
    </source>
</evidence>
<protein>
    <recommendedName>
        <fullName evidence="4">Secreted protein</fullName>
    </recommendedName>
</protein>
<keyword evidence="3" id="KW-1185">Reference proteome</keyword>
<dbReference type="EMBL" id="JAICCF010000001">
    <property type="protein sequence ID" value="MBW8683490.1"/>
    <property type="molecule type" value="Genomic_DNA"/>
</dbReference>
<feature type="chain" id="PRO_5045089869" description="Secreted protein" evidence="1">
    <location>
        <begin position="23"/>
        <end position="89"/>
    </location>
</feature>
<dbReference type="RefSeq" id="WP_220248710.1">
    <property type="nucleotide sequence ID" value="NZ_JAICCF010000001.1"/>
</dbReference>
<accession>A0ABS7G863</accession>
<feature type="signal peptide" evidence="1">
    <location>
        <begin position="1"/>
        <end position="22"/>
    </location>
</feature>
<evidence type="ECO:0000313" key="3">
    <source>
        <dbReference type="Proteomes" id="UP000812961"/>
    </source>
</evidence>
<gene>
    <name evidence="2" type="ORF">K1Y79_04010</name>
</gene>
<evidence type="ECO:0008006" key="4">
    <source>
        <dbReference type="Google" id="ProtNLM"/>
    </source>
</evidence>